<name>A0A8K0IHG5_COCNU</name>
<sequence>MNVADMAAGLVEKAATEMVLAVSPVRAIMETIGSLFEGMIETMGMAELLGTAEAIEAIDPSGQKIPISDMQPAEVLDLEALHGFMFSELKKLLSEQILFNVGLNRVSPEGKNLSPPKALDPKTLRKRKADTIGGRSTHAWIKFLPTPPIFEIEEFNPQNIEDF</sequence>
<dbReference type="Proteomes" id="UP000797356">
    <property type="component" value="Chromosome 8"/>
</dbReference>
<dbReference type="AlphaFoldDB" id="A0A8K0IHG5"/>
<keyword evidence="2" id="KW-1185">Reference proteome</keyword>
<reference evidence="1" key="1">
    <citation type="journal article" date="2017" name="Gigascience">
        <title>The genome draft of coconut (Cocos nucifera).</title>
        <authorList>
            <person name="Xiao Y."/>
            <person name="Xu P."/>
            <person name="Fan H."/>
            <person name="Baudouin L."/>
            <person name="Xia W."/>
            <person name="Bocs S."/>
            <person name="Xu J."/>
            <person name="Li Q."/>
            <person name="Guo A."/>
            <person name="Zhou L."/>
            <person name="Li J."/>
            <person name="Wu Y."/>
            <person name="Ma Z."/>
            <person name="Armero A."/>
            <person name="Issali A.E."/>
            <person name="Liu N."/>
            <person name="Peng M."/>
            <person name="Yang Y."/>
        </authorList>
    </citation>
    <scope>NUCLEOTIDE SEQUENCE</scope>
    <source>
        <tissue evidence="1">Spear leaf of Hainan Tall coconut</tissue>
    </source>
</reference>
<dbReference type="EMBL" id="CM017879">
    <property type="protein sequence ID" value="KAG1358702.1"/>
    <property type="molecule type" value="Genomic_DNA"/>
</dbReference>
<protein>
    <submittedName>
        <fullName evidence="1">Uncharacterized protein</fullName>
    </submittedName>
</protein>
<comment type="caution">
    <text evidence="1">The sequence shown here is derived from an EMBL/GenBank/DDBJ whole genome shotgun (WGS) entry which is preliminary data.</text>
</comment>
<gene>
    <name evidence="1" type="ORF">COCNU_08G001480</name>
</gene>
<reference evidence="1" key="2">
    <citation type="submission" date="2019-07" db="EMBL/GenBank/DDBJ databases">
        <authorList>
            <person name="Yang Y."/>
            <person name="Bocs S."/>
            <person name="Baudouin L."/>
        </authorList>
    </citation>
    <scope>NUCLEOTIDE SEQUENCE</scope>
    <source>
        <tissue evidence="1">Spear leaf of Hainan Tall coconut</tissue>
    </source>
</reference>
<proteinExistence type="predicted"/>
<evidence type="ECO:0000313" key="1">
    <source>
        <dbReference type="EMBL" id="KAG1358702.1"/>
    </source>
</evidence>
<organism evidence="1 2">
    <name type="scientific">Cocos nucifera</name>
    <name type="common">Coconut palm</name>
    <dbReference type="NCBI Taxonomy" id="13894"/>
    <lineage>
        <taxon>Eukaryota</taxon>
        <taxon>Viridiplantae</taxon>
        <taxon>Streptophyta</taxon>
        <taxon>Embryophyta</taxon>
        <taxon>Tracheophyta</taxon>
        <taxon>Spermatophyta</taxon>
        <taxon>Magnoliopsida</taxon>
        <taxon>Liliopsida</taxon>
        <taxon>Arecaceae</taxon>
        <taxon>Arecoideae</taxon>
        <taxon>Cocoseae</taxon>
        <taxon>Attaleinae</taxon>
        <taxon>Cocos</taxon>
    </lineage>
</organism>
<evidence type="ECO:0000313" key="2">
    <source>
        <dbReference type="Proteomes" id="UP000797356"/>
    </source>
</evidence>
<accession>A0A8K0IHG5</accession>